<name>X0W534_9ZZZZ</name>
<protein>
    <recommendedName>
        <fullName evidence="2">LysM domain-containing protein</fullName>
    </recommendedName>
</protein>
<evidence type="ECO:0000313" key="1">
    <source>
        <dbReference type="EMBL" id="GAG19723.1"/>
    </source>
</evidence>
<sequence>MESEAKHKLPLLRTPPFHSLFLVFLFIASAALCDYPRIEQLNSRDVLFKQLQSDLQAYFQAESRLLPNVQGAEDTGEFPRLRLFSYRLKDTMDLFSLSARFNLPYDCIATLNGLDNPTAIQSVEVVLIPNQPGIFVWEVPASTFQEIVASVSNNAREEAQAIRIDRGGRLLSLRFFRGQSFTAIERAYFLNILFRFPLSFGTLTSGYGTRDNPFTGDSEFHSGLDLAAPMGTEVYA</sequence>
<accession>X0W534</accession>
<dbReference type="Gene3D" id="2.70.70.10">
    <property type="entry name" value="Glucose Permease (Domain IIA)"/>
    <property type="match status" value="1"/>
</dbReference>
<organism evidence="1">
    <name type="scientific">marine sediment metagenome</name>
    <dbReference type="NCBI Taxonomy" id="412755"/>
    <lineage>
        <taxon>unclassified sequences</taxon>
        <taxon>metagenomes</taxon>
        <taxon>ecological metagenomes</taxon>
    </lineage>
</organism>
<dbReference type="EMBL" id="BARS01036857">
    <property type="protein sequence ID" value="GAG19723.1"/>
    <property type="molecule type" value="Genomic_DNA"/>
</dbReference>
<comment type="caution">
    <text evidence="1">The sequence shown here is derived from an EMBL/GenBank/DDBJ whole genome shotgun (WGS) entry which is preliminary data.</text>
</comment>
<gene>
    <name evidence="1" type="ORF">S01H1_56593</name>
</gene>
<dbReference type="AlphaFoldDB" id="X0W534"/>
<feature type="non-terminal residue" evidence="1">
    <location>
        <position position="236"/>
    </location>
</feature>
<dbReference type="InterPro" id="IPR011055">
    <property type="entry name" value="Dup_hybrid_motif"/>
</dbReference>
<proteinExistence type="predicted"/>
<reference evidence="1" key="1">
    <citation type="journal article" date="2014" name="Front. Microbiol.">
        <title>High frequency of phylogenetically diverse reductive dehalogenase-homologous genes in deep subseafloor sedimentary metagenomes.</title>
        <authorList>
            <person name="Kawai M."/>
            <person name="Futagami T."/>
            <person name="Toyoda A."/>
            <person name="Takaki Y."/>
            <person name="Nishi S."/>
            <person name="Hori S."/>
            <person name="Arai W."/>
            <person name="Tsubouchi T."/>
            <person name="Morono Y."/>
            <person name="Uchiyama I."/>
            <person name="Ito T."/>
            <person name="Fujiyama A."/>
            <person name="Inagaki F."/>
            <person name="Takami H."/>
        </authorList>
    </citation>
    <scope>NUCLEOTIDE SEQUENCE</scope>
    <source>
        <strain evidence="1">Expedition CK06-06</strain>
    </source>
</reference>
<dbReference type="SUPFAM" id="SSF51261">
    <property type="entry name" value="Duplicated hybrid motif"/>
    <property type="match status" value="1"/>
</dbReference>
<evidence type="ECO:0008006" key="2">
    <source>
        <dbReference type="Google" id="ProtNLM"/>
    </source>
</evidence>